<sequence length="365" mass="40650">MVTYILLTMSANAAWLLTLHSAINQIFLIKPQATTCDESVAILIPARNEERNIEDCVNSAIAQTGLSNFSVTVLSDNSKDQTFAIASRIFHPALRVTTSREEPPDGWIGKQWACHRLAEQAHADYLVFIDADVVLEPHAVASTISAMRQHQLQCASSYPRQTSQSTLANIVQPLLQWSWLTTVPLGIARRFQNPVFAVANGQFIACETSAYRMVNGHAAVRREVLEDIELARAFMRGGYRASVLDGTALATCMMYRKDSDLLNGYSKSLWQAFQGLKGTLSANGLLFFAYVVPFLGLFTTQWRIALLGYAAGVLGRMISAHRFRAPLFPDVFIHPIAICAFHMLNVLSWIRHNRGTNTWKGRHLP</sequence>
<keyword evidence="6" id="KW-1133">Transmembrane helix</keyword>
<feature type="transmembrane region" description="Helical" evidence="6">
    <location>
        <begin position="331"/>
        <end position="350"/>
    </location>
</feature>
<proteinExistence type="predicted"/>
<feature type="domain" description="Glycosyltransferase 2-like" evidence="7">
    <location>
        <begin position="42"/>
        <end position="164"/>
    </location>
</feature>
<dbReference type="GO" id="GO:0016757">
    <property type="term" value="F:glycosyltransferase activity"/>
    <property type="evidence" value="ECO:0007669"/>
    <property type="project" value="UniProtKB-KW"/>
</dbReference>
<accession>A0A6J5ZF94</accession>
<reference evidence="8" key="1">
    <citation type="submission" date="2020-05" db="EMBL/GenBank/DDBJ databases">
        <authorList>
            <person name="Chiriac C."/>
            <person name="Salcher M."/>
            <person name="Ghai R."/>
            <person name="Kavagutti S V."/>
        </authorList>
    </citation>
    <scope>NUCLEOTIDE SEQUENCE</scope>
</reference>
<evidence type="ECO:0000256" key="1">
    <source>
        <dbReference type="ARBA" id="ARBA00004236"/>
    </source>
</evidence>
<evidence type="ECO:0000259" key="7">
    <source>
        <dbReference type="Pfam" id="PF00535"/>
    </source>
</evidence>
<feature type="transmembrane region" description="Helical" evidence="6">
    <location>
        <begin position="285"/>
        <end position="311"/>
    </location>
</feature>
<dbReference type="AlphaFoldDB" id="A0A6J5ZF94"/>
<dbReference type="PANTHER" id="PTHR43646">
    <property type="entry name" value="GLYCOSYLTRANSFERASE"/>
    <property type="match status" value="1"/>
</dbReference>
<dbReference type="CDD" id="cd00761">
    <property type="entry name" value="Glyco_tranf_GTA_type"/>
    <property type="match status" value="1"/>
</dbReference>
<evidence type="ECO:0000256" key="3">
    <source>
        <dbReference type="ARBA" id="ARBA00022676"/>
    </source>
</evidence>
<dbReference type="SUPFAM" id="SSF53448">
    <property type="entry name" value="Nucleotide-diphospho-sugar transferases"/>
    <property type="match status" value="1"/>
</dbReference>
<evidence type="ECO:0000256" key="2">
    <source>
        <dbReference type="ARBA" id="ARBA00022475"/>
    </source>
</evidence>
<evidence type="ECO:0000256" key="5">
    <source>
        <dbReference type="ARBA" id="ARBA00023136"/>
    </source>
</evidence>
<dbReference type="GO" id="GO:0005886">
    <property type="term" value="C:plasma membrane"/>
    <property type="evidence" value="ECO:0007669"/>
    <property type="project" value="UniProtKB-SubCell"/>
</dbReference>
<dbReference type="PANTHER" id="PTHR43646:SF2">
    <property type="entry name" value="GLYCOSYLTRANSFERASE 2-LIKE DOMAIN-CONTAINING PROTEIN"/>
    <property type="match status" value="1"/>
</dbReference>
<name>A0A6J5ZF94_9ZZZZ</name>
<dbReference type="Pfam" id="PF00535">
    <property type="entry name" value="Glycos_transf_2"/>
    <property type="match status" value="1"/>
</dbReference>
<evidence type="ECO:0000313" key="8">
    <source>
        <dbReference type="EMBL" id="CAB4338323.1"/>
    </source>
</evidence>
<keyword evidence="6" id="KW-0812">Transmembrane</keyword>
<comment type="subcellular location">
    <subcellularLocation>
        <location evidence="1">Cell membrane</location>
    </subcellularLocation>
</comment>
<protein>
    <submittedName>
        <fullName evidence="8">Unannotated protein</fullName>
    </submittedName>
</protein>
<keyword evidence="5 6" id="KW-0472">Membrane</keyword>
<dbReference type="InterPro" id="IPR029044">
    <property type="entry name" value="Nucleotide-diphossugar_trans"/>
</dbReference>
<keyword evidence="4" id="KW-0808">Transferase</keyword>
<dbReference type="EMBL" id="CAESAJ010000070">
    <property type="protein sequence ID" value="CAB4338323.1"/>
    <property type="molecule type" value="Genomic_DNA"/>
</dbReference>
<keyword evidence="2" id="KW-1003">Cell membrane</keyword>
<evidence type="ECO:0000256" key="4">
    <source>
        <dbReference type="ARBA" id="ARBA00022679"/>
    </source>
</evidence>
<dbReference type="InterPro" id="IPR001173">
    <property type="entry name" value="Glyco_trans_2-like"/>
</dbReference>
<keyword evidence="3" id="KW-0328">Glycosyltransferase</keyword>
<gene>
    <name evidence="8" type="ORF">UFOPK3770_00743</name>
</gene>
<dbReference type="Gene3D" id="3.90.550.10">
    <property type="entry name" value="Spore Coat Polysaccharide Biosynthesis Protein SpsA, Chain A"/>
    <property type="match status" value="1"/>
</dbReference>
<evidence type="ECO:0000256" key="6">
    <source>
        <dbReference type="SAM" id="Phobius"/>
    </source>
</evidence>
<organism evidence="8">
    <name type="scientific">freshwater metagenome</name>
    <dbReference type="NCBI Taxonomy" id="449393"/>
    <lineage>
        <taxon>unclassified sequences</taxon>
        <taxon>metagenomes</taxon>
        <taxon>ecological metagenomes</taxon>
    </lineage>
</organism>